<dbReference type="EMBL" id="NMQE01000658">
    <property type="protein sequence ID" value="PMB18804.1"/>
    <property type="molecule type" value="Genomic_DNA"/>
</dbReference>
<accession>A0A2N6L943</accession>
<gene>
    <name evidence="2" type="ORF">CEN46_20275</name>
</gene>
<name>A0A2N6L943_9CYAN</name>
<dbReference type="AlphaFoldDB" id="A0A2N6L943"/>
<keyword evidence="1" id="KW-1133">Transmembrane helix</keyword>
<evidence type="ECO:0000256" key="1">
    <source>
        <dbReference type="SAM" id="Phobius"/>
    </source>
</evidence>
<reference evidence="2 3" key="1">
    <citation type="submission" date="2017-07" db="EMBL/GenBank/DDBJ databases">
        <title>Genomes of Fischerella (Mastigocladus) sp. strains.</title>
        <authorList>
            <person name="Miller S.R."/>
        </authorList>
    </citation>
    <scope>NUCLEOTIDE SEQUENCE [LARGE SCALE GENOMIC DNA]</scope>
    <source>
        <strain evidence="2 3">CCMEE 5318</strain>
    </source>
</reference>
<keyword evidence="1" id="KW-0812">Transmembrane</keyword>
<feature type="transmembrane region" description="Helical" evidence="1">
    <location>
        <begin position="85"/>
        <end position="109"/>
    </location>
</feature>
<dbReference type="Proteomes" id="UP000235081">
    <property type="component" value="Unassembled WGS sequence"/>
</dbReference>
<organism evidence="2 3">
    <name type="scientific">Fischerella thermalis CCMEE 5318</name>
    <dbReference type="NCBI Taxonomy" id="2019666"/>
    <lineage>
        <taxon>Bacteria</taxon>
        <taxon>Bacillati</taxon>
        <taxon>Cyanobacteriota</taxon>
        <taxon>Cyanophyceae</taxon>
        <taxon>Nostocales</taxon>
        <taxon>Hapalosiphonaceae</taxon>
        <taxon>Fischerella</taxon>
    </lineage>
</organism>
<protein>
    <submittedName>
        <fullName evidence="2">Uncharacterized protein</fullName>
    </submittedName>
</protein>
<evidence type="ECO:0000313" key="2">
    <source>
        <dbReference type="EMBL" id="PMB18804.1"/>
    </source>
</evidence>
<comment type="caution">
    <text evidence="2">The sequence shown here is derived from an EMBL/GenBank/DDBJ whole genome shotgun (WGS) entry which is preliminary data.</text>
</comment>
<evidence type="ECO:0000313" key="3">
    <source>
        <dbReference type="Proteomes" id="UP000235081"/>
    </source>
</evidence>
<feature type="transmembrane region" description="Helical" evidence="1">
    <location>
        <begin position="139"/>
        <end position="158"/>
    </location>
</feature>
<proteinExistence type="predicted"/>
<keyword evidence="1" id="KW-0472">Membrane</keyword>
<sequence length="191" mass="21551">MAGALYLAVGLASGVWVAPTKWLFWTSYFWAAFVLLAQTVGAAGWAYYSIYPTPLQGDYAHGYLLNTRGMRTTLDQLISVSKSGLLWPLLMVLLLFLAKFLLSVAALWLSAPTLALTIDWCLRLHPWYGVYQEWLGGNAWLYLSYSLAWALVLWAVGWRRGRRLGATAVQGLEWQRRHLERAPDETPKTVA</sequence>
<feature type="transmembrane region" description="Helical" evidence="1">
    <location>
        <begin position="27"/>
        <end position="48"/>
    </location>
</feature>